<accession>A0A7I8KBG4</accession>
<protein>
    <recommendedName>
        <fullName evidence="4">Glycosyltransferase</fullName>
        <ecNumber evidence="4">2.4.1.-</ecNumber>
    </recommendedName>
</protein>
<dbReference type="CDD" id="cd03784">
    <property type="entry name" value="GT1_Gtf-like"/>
    <property type="match status" value="1"/>
</dbReference>
<dbReference type="SUPFAM" id="SSF53756">
    <property type="entry name" value="UDP-Glycosyltransferase/glycogen phosphorylase"/>
    <property type="match status" value="1"/>
</dbReference>
<dbReference type="PROSITE" id="PS00375">
    <property type="entry name" value="UDPGT"/>
    <property type="match status" value="1"/>
</dbReference>
<gene>
    <name evidence="6" type="ORF">SI8410_04005781</name>
</gene>
<dbReference type="EMBL" id="LR746267">
    <property type="protein sequence ID" value="CAA7395120.1"/>
    <property type="molecule type" value="Genomic_DNA"/>
</dbReference>
<evidence type="ECO:0000259" key="5">
    <source>
        <dbReference type="Pfam" id="PF26168"/>
    </source>
</evidence>
<dbReference type="Pfam" id="PF00201">
    <property type="entry name" value="UDPGT"/>
    <property type="match status" value="1"/>
</dbReference>
<name>A0A7I8KBG4_SPIIN</name>
<dbReference type="InterPro" id="IPR058980">
    <property type="entry name" value="Glyco_transf_N"/>
</dbReference>
<dbReference type="GO" id="GO:0080043">
    <property type="term" value="F:quercetin 3-O-glucosyltransferase activity"/>
    <property type="evidence" value="ECO:0007669"/>
    <property type="project" value="TreeGrafter"/>
</dbReference>
<reference evidence="6" key="1">
    <citation type="submission" date="2020-02" db="EMBL/GenBank/DDBJ databases">
        <authorList>
            <person name="Scholz U."/>
            <person name="Mascher M."/>
            <person name="Fiebig A."/>
        </authorList>
    </citation>
    <scope>NUCLEOTIDE SEQUENCE</scope>
</reference>
<evidence type="ECO:0000256" key="3">
    <source>
        <dbReference type="RuleBase" id="RU003718"/>
    </source>
</evidence>
<dbReference type="PANTHER" id="PTHR11926">
    <property type="entry name" value="GLUCOSYL/GLUCURONOSYL TRANSFERASES"/>
    <property type="match status" value="1"/>
</dbReference>
<dbReference type="InterPro" id="IPR002213">
    <property type="entry name" value="UDP_glucos_trans"/>
</dbReference>
<dbReference type="FunFam" id="3.40.50.2000:FF:000027">
    <property type="entry name" value="Glycosyltransferase"/>
    <property type="match status" value="1"/>
</dbReference>
<dbReference type="Pfam" id="PF26168">
    <property type="entry name" value="Glyco_transf_N"/>
    <property type="match status" value="1"/>
</dbReference>
<dbReference type="OrthoDB" id="5835829at2759"/>
<dbReference type="AlphaFoldDB" id="A0A7I8KBG4"/>
<evidence type="ECO:0000313" key="7">
    <source>
        <dbReference type="Proteomes" id="UP000663760"/>
    </source>
</evidence>
<keyword evidence="2 3" id="KW-0808">Transferase</keyword>
<dbReference type="Proteomes" id="UP000663760">
    <property type="component" value="Chromosome 4"/>
</dbReference>
<dbReference type="Gene3D" id="3.40.50.2000">
    <property type="entry name" value="Glycogen Phosphorylase B"/>
    <property type="match status" value="2"/>
</dbReference>
<evidence type="ECO:0000256" key="2">
    <source>
        <dbReference type="ARBA" id="ARBA00022679"/>
    </source>
</evidence>
<dbReference type="InterPro" id="IPR035595">
    <property type="entry name" value="UDP_glycos_trans_CS"/>
</dbReference>
<feature type="domain" description="Glycosyltransferase N-terminal" evidence="5">
    <location>
        <begin position="13"/>
        <end position="140"/>
    </location>
</feature>
<keyword evidence="3" id="KW-0328">Glycosyltransferase</keyword>
<dbReference type="FunFam" id="3.40.50.2000:FF:000055">
    <property type="entry name" value="Glycosyltransferase"/>
    <property type="match status" value="1"/>
</dbReference>
<keyword evidence="7" id="KW-1185">Reference proteome</keyword>
<evidence type="ECO:0000313" key="6">
    <source>
        <dbReference type="EMBL" id="CAA7395120.1"/>
    </source>
</evidence>
<evidence type="ECO:0000256" key="1">
    <source>
        <dbReference type="ARBA" id="ARBA00009995"/>
    </source>
</evidence>
<dbReference type="EC" id="2.4.1.-" evidence="4"/>
<organism evidence="6 7">
    <name type="scientific">Spirodela intermedia</name>
    <name type="common">Intermediate duckweed</name>
    <dbReference type="NCBI Taxonomy" id="51605"/>
    <lineage>
        <taxon>Eukaryota</taxon>
        <taxon>Viridiplantae</taxon>
        <taxon>Streptophyta</taxon>
        <taxon>Embryophyta</taxon>
        <taxon>Tracheophyta</taxon>
        <taxon>Spermatophyta</taxon>
        <taxon>Magnoliopsida</taxon>
        <taxon>Liliopsida</taxon>
        <taxon>Araceae</taxon>
        <taxon>Lemnoideae</taxon>
        <taxon>Spirodela</taxon>
    </lineage>
</organism>
<sequence>MGSISISEKPHAVCVPYPAQGHITPMMMLAKLLHSRGFHITFVNTEYNHRRLLKSRGPSALDGLPDFRFETIPDGLPPSDIDGTQDIPSLCESTMNTCLVPFRELLAGLKSSGDVPPVTCIISDGVMSFTLDAAEEIRVPEVLFWTTSACGFMGYLHYRELINRGITPLQDSADLTNGYLDTTIDWIPGMPNVRLKDIPTIIRTTNTDEFMLKFVLHETERASRASAIILNTFESLEGPVLKAMDRILPPIYHVGPLCVLSQQVAKSLQAIMGSNLWKEDTSCLEWLERRKPGSVVYVNFGSITVMTNEQLVEFAWGLADSNQDFLWIIRPDLVKGESAVLPEEFLREVEGRGLLASWCPQEKVLGHPAVGGFLTHSGWNSTLESISSGVPMMCWPFFAEQQTNCRYSCAEWGIGMEIDSDVRREEVRSLIAELMGGEKGKEMRRRAREWKERTVDATKPGGTSSRKLDELVRMLLTPAAGFAAS</sequence>
<dbReference type="PANTHER" id="PTHR11926:SF774">
    <property type="entry name" value="UDP-GLYCOSYLTRANSFERASE 85A1-RELATED"/>
    <property type="match status" value="1"/>
</dbReference>
<comment type="similarity">
    <text evidence="1 3">Belongs to the UDP-glycosyltransferase family.</text>
</comment>
<proteinExistence type="inferred from homology"/>
<evidence type="ECO:0000256" key="4">
    <source>
        <dbReference type="RuleBase" id="RU362057"/>
    </source>
</evidence>
<dbReference type="GO" id="GO:0080044">
    <property type="term" value="F:quercetin 7-O-glucosyltransferase activity"/>
    <property type="evidence" value="ECO:0007669"/>
    <property type="project" value="TreeGrafter"/>
</dbReference>